<reference evidence="1" key="2">
    <citation type="journal article" date="2023" name="IMA Fungus">
        <title>Comparative genomic study of the Penicillium genus elucidates a diverse pangenome and 15 lateral gene transfer events.</title>
        <authorList>
            <person name="Petersen C."/>
            <person name="Sorensen T."/>
            <person name="Nielsen M.R."/>
            <person name="Sondergaard T.E."/>
            <person name="Sorensen J.L."/>
            <person name="Fitzpatrick D.A."/>
            <person name="Frisvad J.C."/>
            <person name="Nielsen K.L."/>
        </authorList>
    </citation>
    <scope>NUCLEOTIDE SEQUENCE</scope>
    <source>
        <strain evidence="1">IBT 29495</strain>
    </source>
</reference>
<organism evidence="1 2">
    <name type="scientific">Penicillium fimorum</name>
    <dbReference type="NCBI Taxonomy" id="1882269"/>
    <lineage>
        <taxon>Eukaryota</taxon>
        <taxon>Fungi</taxon>
        <taxon>Dikarya</taxon>
        <taxon>Ascomycota</taxon>
        <taxon>Pezizomycotina</taxon>
        <taxon>Eurotiomycetes</taxon>
        <taxon>Eurotiomycetidae</taxon>
        <taxon>Eurotiales</taxon>
        <taxon>Aspergillaceae</taxon>
        <taxon>Penicillium</taxon>
    </lineage>
</organism>
<dbReference type="OrthoDB" id="3034003at2759"/>
<dbReference type="Proteomes" id="UP001149954">
    <property type="component" value="Unassembled WGS sequence"/>
</dbReference>
<reference evidence="1" key="1">
    <citation type="submission" date="2022-12" db="EMBL/GenBank/DDBJ databases">
        <authorList>
            <person name="Petersen C."/>
        </authorList>
    </citation>
    <scope>NUCLEOTIDE SEQUENCE</scope>
    <source>
        <strain evidence="1">IBT 29495</strain>
    </source>
</reference>
<name>A0A9W9XWA2_9EURO</name>
<protein>
    <submittedName>
        <fullName evidence="1">Uncharacterized protein</fullName>
    </submittedName>
</protein>
<proteinExistence type="predicted"/>
<keyword evidence="2" id="KW-1185">Reference proteome</keyword>
<dbReference type="EMBL" id="JAPWDS010000003">
    <property type="protein sequence ID" value="KAJ5504580.1"/>
    <property type="molecule type" value="Genomic_DNA"/>
</dbReference>
<evidence type="ECO:0000313" key="1">
    <source>
        <dbReference type="EMBL" id="KAJ5504580.1"/>
    </source>
</evidence>
<accession>A0A9W9XWA2</accession>
<comment type="caution">
    <text evidence="1">The sequence shown here is derived from an EMBL/GenBank/DDBJ whole genome shotgun (WGS) entry which is preliminary data.</text>
</comment>
<sequence>MCNIGNFTTYKPPLYQNPSNIGFFNFLAANYANISNIHVKCELVSGVPQDQTPGESIMFNDPGSNWSILLYSCPTGIKATIKTVSFRFNGTDDLSGLKRVENSHFLLRDGAPLWGLVSAESAGKPGLSTLRNEHLWLPGTGDLGVLSTEPRFQNLPGVDYYRDDLAGAFEVDLSSTGAFDYSGMSIISLLLQWQNLSRTLMGMVEALNLT</sequence>
<dbReference type="AlphaFoldDB" id="A0A9W9XWA2"/>
<evidence type="ECO:0000313" key="2">
    <source>
        <dbReference type="Proteomes" id="UP001149954"/>
    </source>
</evidence>
<gene>
    <name evidence="1" type="ORF">N7463_007454</name>
</gene>